<dbReference type="InterPro" id="IPR057246">
    <property type="entry name" value="CARBOXYPEPT_ZN_1"/>
</dbReference>
<feature type="domain" description="Peptidase M14" evidence="11">
    <location>
        <begin position="26"/>
        <end position="373"/>
    </location>
</feature>
<proteinExistence type="inferred from homology"/>
<feature type="chain" id="PRO_5047003549" evidence="10">
    <location>
        <begin position="20"/>
        <end position="457"/>
    </location>
</feature>
<evidence type="ECO:0000256" key="6">
    <source>
        <dbReference type="ARBA" id="ARBA00022833"/>
    </source>
</evidence>
<feature type="signal peptide" evidence="10">
    <location>
        <begin position="1"/>
        <end position="19"/>
    </location>
</feature>
<dbReference type="SUPFAM" id="SSF49464">
    <property type="entry name" value="Carboxypeptidase regulatory domain-like"/>
    <property type="match status" value="1"/>
</dbReference>
<dbReference type="PROSITE" id="PS00133">
    <property type="entry name" value="CARBOXYPEPT_ZN_2"/>
    <property type="match status" value="1"/>
</dbReference>
<dbReference type="InterPro" id="IPR057247">
    <property type="entry name" value="CARBOXYPEPT_ZN_2"/>
</dbReference>
<dbReference type="PROSITE" id="PS52035">
    <property type="entry name" value="PEPTIDASE_M14"/>
    <property type="match status" value="1"/>
</dbReference>
<keyword evidence="8" id="KW-0325">Glycoprotein</keyword>
<comment type="cofactor">
    <cofactor evidence="1">
        <name>Zn(2+)</name>
        <dbReference type="ChEBI" id="CHEBI:29105"/>
    </cofactor>
</comment>
<comment type="similarity">
    <text evidence="2 9">Belongs to the peptidase M14 family.</text>
</comment>
<dbReference type="PANTHER" id="PTHR11532">
    <property type="entry name" value="PROTEASE M14 CARBOXYPEPTIDASE"/>
    <property type="match status" value="1"/>
</dbReference>
<feature type="active site" description="Proton donor/acceptor" evidence="9">
    <location>
        <position position="343"/>
    </location>
</feature>
<dbReference type="PANTHER" id="PTHR11532:SF93">
    <property type="entry name" value="CARBOXYPEPTIDASE E"/>
    <property type="match status" value="1"/>
</dbReference>
<evidence type="ECO:0000256" key="5">
    <source>
        <dbReference type="ARBA" id="ARBA00022801"/>
    </source>
</evidence>
<evidence type="ECO:0000256" key="2">
    <source>
        <dbReference type="ARBA" id="ARBA00005988"/>
    </source>
</evidence>
<dbReference type="Proteomes" id="UP001158576">
    <property type="component" value="Chromosome PAR"/>
</dbReference>
<dbReference type="InterPro" id="IPR050753">
    <property type="entry name" value="Peptidase_M14_domain"/>
</dbReference>
<dbReference type="CDD" id="cd11308">
    <property type="entry name" value="Peptidase_M14NE-CP-C_like"/>
    <property type="match status" value="1"/>
</dbReference>
<reference evidence="12 13" key="1">
    <citation type="submission" date="2021-04" db="EMBL/GenBank/DDBJ databases">
        <authorList>
            <person name="Bliznina A."/>
        </authorList>
    </citation>
    <scope>NUCLEOTIDE SEQUENCE [LARGE SCALE GENOMIC DNA]</scope>
</reference>
<keyword evidence="3" id="KW-0121">Carboxypeptidase</keyword>
<evidence type="ECO:0000256" key="1">
    <source>
        <dbReference type="ARBA" id="ARBA00001947"/>
    </source>
</evidence>
<dbReference type="PRINTS" id="PR00765">
    <property type="entry name" value="CRBOXYPTASEA"/>
</dbReference>
<keyword evidence="7" id="KW-0482">Metalloprotease</keyword>
<evidence type="ECO:0000256" key="10">
    <source>
        <dbReference type="SAM" id="SignalP"/>
    </source>
</evidence>
<dbReference type="CDD" id="cd03858">
    <property type="entry name" value="M14_CP_N-E_like"/>
    <property type="match status" value="1"/>
</dbReference>
<evidence type="ECO:0000256" key="8">
    <source>
        <dbReference type="ARBA" id="ARBA00023180"/>
    </source>
</evidence>
<keyword evidence="13" id="KW-1185">Reference proteome</keyword>
<sequence length="457" mass="51322">MGRGIIGICLSLFVQLAMGQSYLDMRHHSYREMKEYLRLVNNLCPEQSRLYSIGKSVQGRDLLVLELGSTPGQDQLLKPDFKYVANMHGNEVVGKELLLWLAHYMCQEYKAGNQEIQLLMNTTRIHLLPSMNPDGYEAALNYPREPKPYTYGRANANGQDLNRNFPDLDATACQIPNGQRTDHLSRVMDFRREQRSAMLARSIFQEYPESFSKDVYSALTKRAGETEERQPETEAVMNWILRHKFVLSANLHGGDLVANYPYDASCNGQEMGHYQKSPDDSTFRYLASSYSMAHTRMSKKGQACDPGEKFANGITNGADWYSVPGGMQDFNYLASNCFEITLELGCDKFPKEDTLPTYWGENKNALLAFMSKVHCGVYGLVVDAQTGAPATGAVVVIKGNSHGITVTKNGEYFRLLAPGDYEIAVSLDSNFDDDQFFPITVPECKGPGYAVRKDFKI</sequence>
<keyword evidence="6" id="KW-0862">Zinc</keyword>
<dbReference type="PROSITE" id="PS00132">
    <property type="entry name" value="CARBOXYPEPT_ZN_1"/>
    <property type="match status" value="1"/>
</dbReference>
<dbReference type="Pfam" id="PF00246">
    <property type="entry name" value="Peptidase_M14"/>
    <property type="match status" value="1"/>
</dbReference>
<evidence type="ECO:0000256" key="3">
    <source>
        <dbReference type="ARBA" id="ARBA00022645"/>
    </source>
</evidence>
<dbReference type="SMART" id="SM00631">
    <property type="entry name" value="Zn_pept"/>
    <property type="match status" value="1"/>
</dbReference>
<protein>
    <submittedName>
        <fullName evidence="12">Oidioi.mRNA.OKI2018_I69.PAR.g8670.t1.cds</fullName>
    </submittedName>
</protein>
<name>A0ABN7RKM2_OIKDI</name>
<evidence type="ECO:0000256" key="4">
    <source>
        <dbReference type="ARBA" id="ARBA00022723"/>
    </source>
</evidence>
<dbReference type="Gene3D" id="2.60.40.1120">
    <property type="entry name" value="Carboxypeptidase-like, regulatory domain"/>
    <property type="match status" value="1"/>
</dbReference>
<keyword evidence="4" id="KW-0479">Metal-binding</keyword>
<accession>A0ABN7RKM2</accession>
<dbReference type="SUPFAM" id="SSF53187">
    <property type="entry name" value="Zn-dependent exopeptidases"/>
    <property type="match status" value="1"/>
</dbReference>
<dbReference type="InterPro" id="IPR000834">
    <property type="entry name" value="Peptidase_M14"/>
</dbReference>
<dbReference type="EMBL" id="OU015568">
    <property type="protein sequence ID" value="CAG5077272.1"/>
    <property type="molecule type" value="Genomic_DNA"/>
</dbReference>
<dbReference type="Pfam" id="PF13620">
    <property type="entry name" value="CarboxypepD_reg"/>
    <property type="match status" value="1"/>
</dbReference>
<dbReference type="Gene3D" id="3.40.630.10">
    <property type="entry name" value="Zn peptidases"/>
    <property type="match status" value="1"/>
</dbReference>
<evidence type="ECO:0000259" key="11">
    <source>
        <dbReference type="PROSITE" id="PS52035"/>
    </source>
</evidence>
<evidence type="ECO:0000256" key="7">
    <source>
        <dbReference type="ARBA" id="ARBA00023049"/>
    </source>
</evidence>
<evidence type="ECO:0000313" key="13">
    <source>
        <dbReference type="Proteomes" id="UP001158576"/>
    </source>
</evidence>
<keyword evidence="10" id="KW-0732">Signal</keyword>
<gene>
    <name evidence="12" type="ORF">OKIOD_LOCUS228</name>
</gene>
<evidence type="ECO:0000313" key="12">
    <source>
        <dbReference type="EMBL" id="CAG5077272.1"/>
    </source>
</evidence>
<evidence type="ECO:0000256" key="9">
    <source>
        <dbReference type="PROSITE-ProRule" id="PRU01379"/>
    </source>
</evidence>
<organism evidence="12 13">
    <name type="scientific">Oikopleura dioica</name>
    <name type="common">Tunicate</name>
    <dbReference type="NCBI Taxonomy" id="34765"/>
    <lineage>
        <taxon>Eukaryota</taxon>
        <taxon>Metazoa</taxon>
        <taxon>Chordata</taxon>
        <taxon>Tunicata</taxon>
        <taxon>Appendicularia</taxon>
        <taxon>Copelata</taxon>
        <taxon>Oikopleuridae</taxon>
        <taxon>Oikopleura</taxon>
    </lineage>
</organism>
<keyword evidence="7" id="KW-0645">Protease</keyword>
<keyword evidence="5" id="KW-0378">Hydrolase</keyword>
<dbReference type="InterPro" id="IPR008969">
    <property type="entry name" value="CarboxyPept-like_regulatory"/>
</dbReference>